<accession>A0A9P0M8M6</accession>
<sequence>MHTSQRRNSKEQYNLQVSGCQVIVTKCYQQRIHQQKCIQHVIKEEQRMWDLDTHIDIIVEPVVIELNSDDSDSSSHDSDIE</sequence>
<dbReference type="EMBL" id="CAKOFQ010008058">
    <property type="protein sequence ID" value="CAH2011303.1"/>
    <property type="molecule type" value="Genomic_DNA"/>
</dbReference>
<dbReference type="AlphaFoldDB" id="A0A9P0M8M6"/>
<gene>
    <name evidence="1" type="ORF">ACAOBT_LOCUS32102</name>
</gene>
<name>A0A9P0M8M6_ACAOB</name>
<keyword evidence="2" id="KW-1185">Reference proteome</keyword>
<proteinExistence type="predicted"/>
<evidence type="ECO:0000313" key="2">
    <source>
        <dbReference type="Proteomes" id="UP001152888"/>
    </source>
</evidence>
<evidence type="ECO:0000313" key="1">
    <source>
        <dbReference type="EMBL" id="CAH2011303.1"/>
    </source>
</evidence>
<comment type="caution">
    <text evidence="1">The sequence shown here is derived from an EMBL/GenBank/DDBJ whole genome shotgun (WGS) entry which is preliminary data.</text>
</comment>
<protein>
    <submittedName>
        <fullName evidence="1">Uncharacterized protein</fullName>
    </submittedName>
</protein>
<reference evidence="1" key="1">
    <citation type="submission" date="2022-03" db="EMBL/GenBank/DDBJ databases">
        <authorList>
            <person name="Sayadi A."/>
        </authorList>
    </citation>
    <scope>NUCLEOTIDE SEQUENCE</scope>
</reference>
<dbReference type="Proteomes" id="UP001152888">
    <property type="component" value="Unassembled WGS sequence"/>
</dbReference>
<organism evidence="1 2">
    <name type="scientific">Acanthoscelides obtectus</name>
    <name type="common">Bean weevil</name>
    <name type="synonym">Bruchus obtectus</name>
    <dbReference type="NCBI Taxonomy" id="200917"/>
    <lineage>
        <taxon>Eukaryota</taxon>
        <taxon>Metazoa</taxon>
        <taxon>Ecdysozoa</taxon>
        <taxon>Arthropoda</taxon>
        <taxon>Hexapoda</taxon>
        <taxon>Insecta</taxon>
        <taxon>Pterygota</taxon>
        <taxon>Neoptera</taxon>
        <taxon>Endopterygota</taxon>
        <taxon>Coleoptera</taxon>
        <taxon>Polyphaga</taxon>
        <taxon>Cucujiformia</taxon>
        <taxon>Chrysomeloidea</taxon>
        <taxon>Chrysomelidae</taxon>
        <taxon>Bruchinae</taxon>
        <taxon>Bruchini</taxon>
        <taxon>Acanthoscelides</taxon>
    </lineage>
</organism>